<evidence type="ECO:0000313" key="7">
    <source>
        <dbReference type="EMBL" id="NMH29344.1"/>
    </source>
</evidence>
<dbReference type="Gene3D" id="2.70.98.10">
    <property type="match status" value="1"/>
</dbReference>
<evidence type="ECO:0000259" key="6">
    <source>
        <dbReference type="Pfam" id="PF14509"/>
    </source>
</evidence>
<dbReference type="InterPro" id="IPR013785">
    <property type="entry name" value="Aldolase_TIM"/>
</dbReference>
<dbReference type="Pfam" id="PF14509">
    <property type="entry name" value="GH97_C"/>
    <property type="match status" value="1"/>
</dbReference>
<dbReference type="Gene3D" id="3.20.20.70">
    <property type="entry name" value="Aldolase class I"/>
    <property type="match status" value="1"/>
</dbReference>
<dbReference type="PANTHER" id="PTHR35803">
    <property type="entry name" value="GLUCAN 1,4-ALPHA-GLUCOSIDASE SUSB-RELATED"/>
    <property type="match status" value="1"/>
</dbReference>
<feature type="domain" description="Glycosyl-hydrolase 97 C-terminal oligomerisation" evidence="6">
    <location>
        <begin position="567"/>
        <end position="668"/>
    </location>
</feature>
<reference evidence="7" key="1">
    <citation type="submission" date="2020-02" db="EMBL/GenBank/DDBJ databases">
        <title>Flavobacterium sp. genome.</title>
        <authorList>
            <person name="Jung H.S."/>
            <person name="Baek J.H."/>
            <person name="Jeon C.O."/>
        </authorList>
    </citation>
    <scope>NUCLEOTIDE SEQUENCE</scope>
    <source>
        <strain evidence="7">SE-s28</strain>
    </source>
</reference>
<proteinExistence type="predicted"/>
<dbReference type="InterPro" id="IPR019563">
    <property type="entry name" value="GH97_catalytic"/>
</dbReference>
<keyword evidence="3" id="KW-0106">Calcium</keyword>
<dbReference type="InterPro" id="IPR014718">
    <property type="entry name" value="GH-type_carb-bd"/>
</dbReference>
<dbReference type="Proteomes" id="UP000712080">
    <property type="component" value="Unassembled WGS sequence"/>
</dbReference>
<feature type="domain" description="Glycosyl-hydrolase 97 catalytic" evidence="4">
    <location>
        <begin position="296"/>
        <end position="472"/>
    </location>
</feature>
<dbReference type="GO" id="GO:0016787">
    <property type="term" value="F:hydrolase activity"/>
    <property type="evidence" value="ECO:0007669"/>
    <property type="project" value="UniProtKB-KW"/>
</dbReference>
<sequence length="672" mass="76134">MKIYFNNRFIIPAILLLFSVGNAQKQLSLESPKKEHRLTFGLTDKGEPWYSLTSDSKSVLEKSMLGFEFQDNEPMVSGFKIVSSDTNKKNETWEQPWGEVKTVRDEHNELIVHLQELSGKKRKMDIAFRLFHDGLGFRYSFPEQPNLKSVKIANEVTQFTFSNDENVWWIPVHSDNSYYESFYRKTAISATDTINTPATFETKTGKYLAIHEANLTDFASMTLRKSGQNQYKSELVPWRDGVKVYASAPFVSPWRTVIIADKPGDLAESTLMLNLNEPCKIKDISWIQPSKYIGIWWGMHLEKYSWGQGDKHGATTENTKRYIDFAAENGFNGVLVEGWNWGWDGDWTADGSAFSFVKPYPDFDLVALGDYAAKKHVQLIGHHETAGATRHYESQLEDAFRLYQKIGVHTVKTGYVNKYLDKKEWHDSQYGVRHYRKVVETAAKYQIMIDNHEPVKGTGLQRTYPNLMSQEGGRGQEYNAWSVDGGNTPEHTAALPFTRMLSGPFDYTPGNFDFNYKVPSGATVKSTLTNQLALYVVIFSPLQMASDLPENYVGKPEFQFIKDVPANWSESHVLDAKIGEFVTIARKDREGQNWYLGSVTDSQKRDLTVKLDFLDAGKTYTAEIYADGPGADFKTNPYPVTISKKTVDKNTTLNLSLAAGGGTAIRFTPLAK</sequence>
<comment type="subunit">
    <text evidence="2">Monomer.</text>
</comment>
<feature type="domain" description="Glycosyl-hydrolase 97 N-terminal" evidence="5">
    <location>
        <begin position="29"/>
        <end position="278"/>
    </location>
</feature>
<evidence type="ECO:0000256" key="2">
    <source>
        <dbReference type="ARBA" id="ARBA00011245"/>
    </source>
</evidence>
<dbReference type="InterPro" id="IPR029486">
    <property type="entry name" value="GH97_N"/>
</dbReference>
<evidence type="ECO:0000313" key="8">
    <source>
        <dbReference type="Proteomes" id="UP000712080"/>
    </source>
</evidence>
<dbReference type="GO" id="GO:0030246">
    <property type="term" value="F:carbohydrate binding"/>
    <property type="evidence" value="ECO:0007669"/>
    <property type="project" value="InterPro"/>
</dbReference>
<dbReference type="RefSeq" id="WP_169528440.1">
    <property type="nucleotide sequence ID" value="NZ_JAAMPU010000108.1"/>
</dbReference>
<dbReference type="SUPFAM" id="SSF51445">
    <property type="entry name" value="(Trans)glycosidases"/>
    <property type="match status" value="1"/>
</dbReference>
<evidence type="ECO:0000259" key="5">
    <source>
        <dbReference type="Pfam" id="PF14508"/>
    </source>
</evidence>
<dbReference type="InterPro" id="IPR052720">
    <property type="entry name" value="Glycosyl_hydrolase_97"/>
</dbReference>
<protein>
    <submittedName>
        <fullName evidence="7">Glycoside hydrolase family 97 protein</fullName>
    </submittedName>
</protein>
<dbReference type="InterPro" id="IPR017853">
    <property type="entry name" value="GH"/>
</dbReference>
<accession>A0A972FU39</accession>
<comment type="caution">
    <text evidence="7">The sequence shown here is derived from an EMBL/GenBank/DDBJ whole genome shotgun (WGS) entry which is preliminary data.</text>
</comment>
<evidence type="ECO:0000259" key="4">
    <source>
        <dbReference type="Pfam" id="PF10566"/>
    </source>
</evidence>
<name>A0A972FU39_9FLAO</name>
<dbReference type="Pfam" id="PF10566">
    <property type="entry name" value="Glyco_hydro_97"/>
    <property type="match status" value="1"/>
</dbReference>
<keyword evidence="8" id="KW-1185">Reference proteome</keyword>
<dbReference type="AlphaFoldDB" id="A0A972FU39"/>
<dbReference type="InterPro" id="IPR029483">
    <property type="entry name" value="GH97_C"/>
</dbReference>
<organism evidence="7 8">
    <name type="scientific">Flavobacterium silvaticum</name>
    <dbReference type="NCBI Taxonomy" id="1852020"/>
    <lineage>
        <taxon>Bacteria</taxon>
        <taxon>Pseudomonadati</taxon>
        <taxon>Bacteroidota</taxon>
        <taxon>Flavobacteriia</taxon>
        <taxon>Flavobacteriales</taxon>
        <taxon>Flavobacteriaceae</taxon>
        <taxon>Flavobacterium</taxon>
    </lineage>
</organism>
<keyword evidence="7" id="KW-0378">Hydrolase</keyword>
<gene>
    <name evidence="7" type="ORF">G6047_14995</name>
</gene>
<dbReference type="EMBL" id="JAAMPU010000108">
    <property type="protein sequence ID" value="NMH29344.1"/>
    <property type="molecule type" value="Genomic_DNA"/>
</dbReference>
<evidence type="ECO:0000256" key="3">
    <source>
        <dbReference type="ARBA" id="ARBA00022837"/>
    </source>
</evidence>
<comment type="cofactor">
    <cofactor evidence="1">
        <name>Ca(2+)</name>
        <dbReference type="ChEBI" id="CHEBI:29108"/>
    </cofactor>
</comment>
<evidence type="ECO:0000256" key="1">
    <source>
        <dbReference type="ARBA" id="ARBA00001913"/>
    </source>
</evidence>
<dbReference type="Pfam" id="PF14508">
    <property type="entry name" value="GH97_N"/>
    <property type="match status" value="1"/>
</dbReference>
<dbReference type="PANTHER" id="PTHR35803:SF1">
    <property type="entry name" value="GLUCAN 1,4-ALPHA-GLUCOSIDASE SUSB"/>
    <property type="match status" value="1"/>
</dbReference>